<evidence type="ECO:0000256" key="3">
    <source>
        <dbReference type="ARBA" id="ARBA00012438"/>
    </source>
</evidence>
<dbReference type="SMART" id="SM00388">
    <property type="entry name" value="HisKA"/>
    <property type="match status" value="1"/>
</dbReference>
<dbReference type="CDD" id="cd06225">
    <property type="entry name" value="HAMP"/>
    <property type="match status" value="1"/>
</dbReference>
<dbReference type="SMART" id="SM00387">
    <property type="entry name" value="HATPase_c"/>
    <property type="match status" value="1"/>
</dbReference>
<keyword evidence="6 11" id="KW-0812">Transmembrane</keyword>
<dbReference type="GO" id="GO:0000155">
    <property type="term" value="F:phosphorelay sensor kinase activity"/>
    <property type="evidence" value="ECO:0007669"/>
    <property type="project" value="InterPro"/>
</dbReference>
<evidence type="ECO:0000256" key="8">
    <source>
        <dbReference type="ARBA" id="ARBA00022989"/>
    </source>
</evidence>
<keyword evidence="8 11" id="KW-1133">Transmembrane helix</keyword>
<evidence type="ECO:0000259" key="13">
    <source>
        <dbReference type="PROSITE" id="PS50885"/>
    </source>
</evidence>
<dbReference type="Pfam" id="PF02518">
    <property type="entry name" value="HATPase_c"/>
    <property type="match status" value="1"/>
</dbReference>
<dbReference type="InterPro" id="IPR003660">
    <property type="entry name" value="HAMP_dom"/>
</dbReference>
<feature type="domain" description="HAMP" evidence="13">
    <location>
        <begin position="119"/>
        <end position="177"/>
    </location>
</feature>
<dbReference type="InterPro" id="IPR003594">
    <property type="entry name" value="HATPase_dom"/>
</dbReference>
<evidence type="ECO:0000256" key="7">
    <source>
        <dbReference type="ARBA" id="ARBA00022777"/>
    </source>
</evidence>
<keyword evidence="4" id="KW-0597">Phosphoprotein</keyword>
<feature type="transmembrane region" description="Helical" evidence="11">
    <location>
        <begin position="12"/>
        <end position="37"/>
    </location>
</feature>
<keyword evidence="10 11" id="KW-0472">Membrane</keyword>
<dbReference type="PANTHER" id="PTHR45436">
    <property type="entry name" value="SENSOR HISTIDINE KINASE YKOH"/>
    <property type="match status" value="1"/>
</dbReference>
<dbReference type="InterPro" id="IPR050428">
    <property type="entry name" value="TCS_sensor_his_kinase"/>
</dbReference>
<evidence type="ECO:0000256" key="1">
    <source>
        <dbReference type="ARBA" id="ARBA00000085"/>
    </source>
</evidence>
<keyword evidence="15" id="KW-1185">Reference proteome</keyword>
<evidence type="ECO:0000256" key="6">
    <source>
        <dbReference type="ARBA" id="ARBA00022692"/>
    </source>
</evidence>
<dbReference type="PROSITE" id="PS50109">
    <property type="entry name" value="HIS_KIN"/>
    <property type="match status" value="1"/>
</dbReference>
<dbReference type="Proteomes" id="UP000630887">
    <property type="component" value="Unassembled WGS sequence"/>
</dbReference>
<proteinExistence type="predicted"/>
<dbReference type="Pfam" id="PF00672">
    <property type="entry name" value="HAMP"/>
    <property type="match status" value="1"/>
</dbReference>
<dbReference type="SUPFAM" id="SSF158472">
    <property type="entry name" value="HAMP domain-like"/>
    <property type="match status" value="1"/>
</dbReference>
<dbReference type="InterPro" id="IPR005467">
    <property type="entry name" value="His_kinase_dom"/>
</dbReference>
<dbReference type="AlphaFoldDB" id="A0A8J3P8C0"/>
<dbReference type="GO" id="GO:0005886">
    <property type="term" value="C:plasma membrane"/>
    <property type="evidence" value="ECO:0007669"/>
    <property type="project" value="UniProtKB-SubCell"/>
</dbReference>
<dbReference type="InterPro" id="IPR004358">
    <property type="entry name" value="Sig_transdc_His_kin-like_C"/>
</dbReference>
<organism evidence="14 15">
    <name type="scientific">Catellatospora coxensis</name>
    <dbReference type="NCBI Taxonomy" id="310354"/>
    <lineage>
        <taxon>Bacteria</taxon>
        <taxon>Bacillati</taxon>
        <taxon>Actinomycetota</taxon>
        <taxon>Actinomycetes</taxon>
        <taxon>Micromonosporales</taxon>
        <taxon>Micromonosporaceae</taxon>
        <taxon>Catellatospora</taxon>
    </lineage>
</organism>
<sequence length="395" mass="42471">MRLPSYRLTIRARLTLVYGTLFLLAGLALLTVTYFLLDQTVLQNFTFRAPALPPGEAGETGIRGATRVLIRGDPALLDELDKQAAALRQATRMQLLQLGAIALVLVSAISAGLGWLLAGRLLSPLHRITETARRISTAPAADRGLHERIALRGPNDELQELADTFDAMLARLDQAFDGQRRFVANASHELRTPLTLNRSLVELAMHRRTASEDVKRLGETLLDINGRHERLIEGLLLLARSENEVVERRPVDLADVVDHVGLQSAGAAADADVSVAVETAPAETSGDPVLLERVAQNLIGNGIRHNAAGGWVRAATATRGDRVELEVSNSGPAVAAYEVEGLFEPFRRGSERTRSDQGVGLGLSIVRAITRAHGGTVSARPREGGGLVVTVSLPH</sequence>
<feature type="domain" description="Histidine kinase" evidence="12">
    <location>
        <begin position="185"/>
        <end position="395"/>
    </location>
</feature>
<accession>A0A8J3P8C0</accession>
<dbReference type="Pfam" id="PF00512">
    <property type="entry name" value="HisKA"/>
    <property type="match status" value="1"/>
</dbReference>
<dbReference type="PANTHER" id="PTHR45436:SF5">
    <property type="entry name" value="SENSOR HISTIDINE KINASE TRCS"/>
    <property type="match status" value="1"/>
</dbReference>
<dbReference type="InterPro" id="IPR036097">
    <property type="entry name" value="HisK_dim/P_sf"/>
</dbReference>
<keyword evidence="7" id="KW-0418">Kinase</keyword>
<dbReference type="RefSeq" id="WP_239167290.1">
    <property type="nucleotide sequence ID" value="NZ_BAAALC010000003.1"/>
</dbReference>
<comment type="catalytic activity">
    <reaction evidence="1">
        <text>ATP + protein L-histidine = ADP + protein N-phospho-L-histidine.</text>
        <dbReference type="EC" id="2.7.13.3"/>
    </reaction>
</comment>
<reference evidence="14 15" key="1">
    <citation type="submission" date="2021-01" db="EMBL/GenBank/DDBJ databases">
        <title>Whole genome shotgun sequence of Catellatospora coxensis NBRC 107359.</title>
        <authorList>
            <person name="Komaki H."/>
            <person name="Tamura T."/>
        </authorList>
    </citation>
    <scope>NUCLEOTIDE SEQUENCE [LARGE SCALE GENOMIC DNA]</scope>
    <source>
        <strain evidence="14 15">NBRC 107359</strain>
    </source>
</reference>
<gene>
    <name evidence="14" type="primary">cutS_3</name>
    <name evidence="14" type="ORF">Cco03nite_22310</name>
</gene>
<evidence type="ECO:0000256" key="5">
    <source>
        <dbReference type="ARBA" id="ARBA00022679"/>
    </source>
</evidence>
<evidence type="ECO:0000256" key="10">
    <source>
        <dbReference type="ARBA" id="ARBA00023136"/>
    </source>
</evidence>
<evidence type="ECO:0000256" key="2">
    <source>
        <dbReference type="ARBA" id="ARBA00004236"/>
    </source>
</evidence>
<comment type="caution">
    <text evidence="14">The sequence shown here is derived from an EMBL/GenBank/DDBJ whole genome shotgun (WGS) entry which is preliminary data.</text>
</comment>
<dbReference type="CDD" id="cd00075">
    <property type="entry name" value="HATPase"/>
    <property type="match status" value="1"/>
</dbReference>
<comment type="subcellular location">
    <subcellularLocation>
        <location evidence="2">Cell membrane</location>
    </subcellularLocation>
</comment>
<name>A0A8J3P8C0_9ACTN</name>
<dbReference type="CDD" id="cd00082">
    <property type="entry name" value="HisKA"/>
    <property type="match status" value="1"/>
</dbReference>
<evidence type="ECO:0000256" key="11">
    <source>
        <dbReference type="SAM" id="Phobius"/>
    </source>
</evidence>
<dbReference type="SUPFAM" id="SSF47384">
    <property type="entry name" value="Homodimeric domain of signal transducing histidine kinase"/>
    <property type="match status" value="1"/>
</dbReference>
<keyword evidence="5" id="KW-0808">Transferase</keyword>
<evidence type="ECO:0000256" key="9">
    <source>
        <dbReference type="ARBA" id="ARBA00023012"/>
    </source>
</evidence>
<dbReference type="Gene3D" id="6.10.340.10">
    <property type="match status" value="1"/>
</dbReference>
<dbReference type="PRINTS" id="PR00344">
    <property type="entry name" value="BCTRLSENSOR"/>
</dbReference>
<evidence type="ECO:0000313" key="15">
    <source>
        <dbReference type="Proteomes" id="UP000630887"/>
    </source>
</evidence>
<evidence type="ECO:0000256" key="4">
    <source>
        <dbReference type="ARBA" id="ARBA00022553"/>
    </source>
</evidence>
<dbReference type="Gene3D" id="1.10.287.130">
    <property type="match status" value="1"/>
</dbReference>
<keyword evidence="9" id="KW-0902">Two-component regulatory system</keyword>
<dbReference type="SUPFAM" id="SSF55874">
    <property type="entry name" value="ATPase domain of HSP90 chaperone/DNA topoisomerase II/histidine kinase"/>
    <property type="match status" value="1"/>
</dbReference>
<dbReference type="EMBL" id="BONI01000015">
    <property type="protein sequence ID" value="GIG05531.1"/>
    <property type="molecule type" value="Genomic_DNA"/>
</dbReference>
<protein>
    <recommendedName>
        <fullName evidence="3">histidine kinase</fullName>
        <ecNumber evidence="3">2.7.13.3</ecNumber>
    </recommendedName>
</protein>
<evidence type="ECO:0000313" key="14">
    <source>
        <dbReference type="EMBL" id="GIG05531.1"/>
    </source>
</evidence>
<dbReference type="SMART" id="SM00304">
    <property type="entry name" value="HAMP"/>
    <property type="match status" value="1"/>
</dbReference>
<dbReference type="PROSITE" id="PS50885">
    <property type="entry name" value="HAMP"/>
    <property type="match status" value="1"/>
</dbReference>
<dbReference type="InterPro" id="IPR036890">
    <property type="entry name" value="HATPase_C_sf"/>
</dbReference>
<evidence type="ECO:0000259" key="12">
    <source>
        <dbReference type="PROSITE" id="PS50109"/>
    </source>
</evidence>
<dbReference type="Gene3D" id="3.30.565.10">
    <property type="entry name" value="Histidine kinase-like ATPase, C-terminal domain"/>
    <property type="match status" value="1"/>
</dbReference>
<dbReference type="InterPro" id="IPR003661">
    <property type="entry name" value="HisK_dim/P_dom"/>
</dbReference>
<feature type="transmembrane region" description="Helical" evidence="11">
    <location>
        <begin position="95"/>
        <end position="118"/>
    </location>
</feature>
<dbReference type="EC" id="2.7.13.3" evidence="3"/>